<sequence>MSKVYDDPKYNAAFDRCVDVMARLLQKYGPQLLGQMQETEKDGRTQSAVSGKQPVPVYQEFDKAA</sequence>
<gene>
    <name evidence="2" type="ORF">RIL183_33101</name>
</gene>
<dbReference type="OrthoDB" id="1920876at2"/>
<accession>A0A0M6WZ29</accession>
<organism evidence="2 3">
    <name type="scientific">Roseburia inulinivorans</name>
    <dbReference type="NCBI Taxonomy" id="360807"/>
    <lineage>
        <taxon>Bacteria</taxon>
        <taxon>Bacillati</taxon>
        <taxon>Bacillota</taxon>
        <taxon>Clostridia</taxon>
        <taxon>Lachnospirales</taxon>
        <taxon>Lachnospiraceae</taxon>
        <taxon>Roseburia</taxon>
    </lineage>
</organism>
<evidence type="ECO:0000256" key="1">
    <source>
        <dbReference type="SAM" id="MobiDB-lite"/>
    </source>
</evidence>
<evidence type="ECO:0000313" key="3">
    <source>
        <dbReference type="Proteomes" id="UP000049828"/>
    </source>
</evidence>
<keyword evidence="3" id="KW-1185">Reference proteome</keyword>
<evidence type="ECO:0000313" key="2">
    <source>
        <dbReference type="EMBL" id="CRL42920.1"/>
    </source>
</evidence>
<feature type="region of interest" description="Disordered" evidence="1">
    <location>
        <begin position="36"/>
        <end position="65"/>
    </location>
</feature>
<name>A0A0M6WZ29_9FIRM</name>
<dbReference type="EMBL" id="CVRS01000111">
    <property type="protein sequence ID" value="CRL42920.1"/>
    <property type="molecule type" value="Genomic_DNA"/>
</dbReference>
<reference evidence="3" key="1">
    <citation type="submission" date="2015-05" db="EMBL/GenBank/DDBJ databases">
        <authorList>
            <consortium name="Pathogen Informatics"/>
        </authorList>
    </citation>
    <scope>NUCLEOTIDE SEQUENCE [LARGE SCALE GENOMIC DNA]</scope>
    <source>
        <strain evidence="3">L1-83</strain>
    </source>
</reference>
<dbReference type="Proteomes" id="UP000049828">
    <property type="component" value="Unassembled WGS sequence"/>
</dbReference>
<dbReference type="RefSeq" id="WP_055040423.1">
    <property type="nucleotide sequence ID" value="NZ_CVRS01000111.1"/>
</dbReference>
<dbReference type="AlphaFoldDB" id="A0A0M6WZ29"/>
<proteinExistence type="predicted"/>
<protein>
    <submittedName>
        <fullName evidence="2">Uncharacterized protein</fullName>
    </submittedName>
</protein>